<dbReference type="EMBL" id="ML769692">
    <property type="protein sequence ID" value="KAE9389538.1"/>
    <property type="molecule type" value="Genomic_DNA"/>
</dbReference>
<dbReference type="GO" id="GO:0006310">
    <property type="term" value="P:DNA recombination"/>
    <property type="evidence" value="ECO:0007669"/>
    <property type="project" value="UniProtKB-KW"/>
</dbReference>
<dbReference type="GO" id="GO:0003677">
    <property type="term" value="F:DNA binding"/>
    <property type="evidence" value="ECO:0007669"/>
    <property type="project" value="InterPro"/>
</dbReference>
<evidence type="ECO:0000313" key="2">
    <source>
        <dbReference type="EMBL" id="KAE9389538.1"/>
    </source>
</evidence>
<evidence type="ECO:0000256" key="1">
    <source>
        <dbReference type="ARBA" id="ARBA00023172"/>
    </source>
</evidence>
<organism evidence="2 3">
    <name type="scientific">Gymnopus androsaceus JB14</name>
    <dbReference type="NCBI Taxonomy" id="1447944"/>
    <lineage>
        <taxon>Eukaryota</taxon>
        <taxon>Fungi</taxon>
        <taxon>Dikarya</taxon>
        <taxon>Basidiomycota</taxon>
        <taxon>Agaricomycotina</taxon>
        <taxon>Agaricomycetes</taxon>
        <taxon>Agaricomycetidae</taxon>
        <taxon>Agaricales</taxon>
        <taxon>Marasmiineae</taxon>
        <taxon>Omphalotaceae</taxon>
        <taxon>Gymnopus</taxon>
    </lineage>
</organism>
<gene>
    <name evidence="2" type="ORF">BT96DRAFT_960015</name>
</gene>
<reference evidence="2" key="1">
    <citation type="journal article" date="2019" name="Environ. Microbiol.">
        <title>Fungal ecological strategies reflected in gene transcription - a case study of two litter decomposers.</title>
        <authorList>
            <person name="Barbi F."/>
            <person name="Kohler A."/>
            <person name="Barry K."/>
            <person name="Baskaran P."/>
            <person name="Daum C."/>
            <person name="Fauchery L."/>
            <person name="Ihrmark K."/>
            <person name="Kuo A."/>
            <person name="LaButti K."/>
            <person name="Lipzen A."/>
            <person name="Morin E."/>
            <person name="Grigoriev I.V."/>
            <person name="Henrissat B."/>
            <person name="Lindahl B."/>
            <person name="Martin F."/>
        </authorList>
    </citation>
    <scope>NUCLEOTIDE SEQUENCE</scope>
    <source>
        <strain evidence="2">JB14</strain>
    </source>
</reference>
<dbReference type="OrthoDB" id="3163890at2759"/>
<dbReference type="AlphaFoldDB" id="A0A6A4GUW5"/>
<evidence type="ECO:0008006" key="4">
    <source>
        <dbReference type="Google" id="ProtNLM"/>
    </source>
</evidence>
<keyword evidence="3" id="KW-1185">Reference proteome</keyword>
<dbReference type="Proteomes" id="UP000799118">
    <property type="component" value="Unassembled WGS sequence"/>
</dbReference>
<dbReference type="GO" id="GO:0015074">
    <property type="term" value="P:DNA integration"/>
    <property type="evidence" value="ECO:0007669"/>
    <property type="project" value="InterPro"/>
</dbReference>
<dbReference type="InterPro" id="IPR011010">
    <property type="entry name" value="DNA_brk_join_enz"/>
</dbReference>
<dbReference type="Gene3D" id="1.10.443.10">
    <property type="entry name" value="Intergrase catalytic core"/>
    <property type="match status" value="1"/>
</dbReference>
<evidence type="ECO:0000313" key="3">
    <source>
        <dbReference type="Proteomes" id="UP000799118"/>
    </source>
</evidence>
<dbReference type="InterPro" id="IPR013762">
    <property type="entry name" value="Integrase-like_cat_sf"/>
</dbReference>
<dbReference type="SUPFAM" id="SSF56349">
    <property type="entry name" value="DNA breaking-rejoining enzymes"/>
    <property type="match status" value="1"/>
</dbReference>
<proteinExistence type="predicted"/>
<accession>A0A6A4GUW5</accession>
<name>A0A6A4GUW5_9AGAR</name>
<protein>
    <recommendedName>
        <fullName evidence="4">DNA breaking-rejoining enzyme</fullName>
    </recommendedName>
</protein>
<sequence>MLAFVCLLHVNEVLKIQSHDIEVIDEETIKHLCPVRAYAEWVMQTQIKKGFIFRKMFFSDMQQSSEQCLTGFRNHLLDIGIDPSPYGMHSFQHGGCQWLSMDLCWPIRKICEWGGWSTDFLYMTIPRKSFFDMNRTPILACRLCGRICHCS</sequence>
<keyword evidence="1" id="KW-0233">DNA recombination</keyword>